<reference evidence="1 2" key="1">
    <citation type="submission" date="2019-07" db="EMBL/GenBank/DDBJ databases">
        <title>Whole genome shotgun sequence of Cerasibacillus quisquiliarum NBRC 102429.</title>
        <authorList>
            <person name="Hosoyama A."/>
            <person name="Uohara A."/>
            <person name="Ohji S."/>
            <person name="Ichikawa N."/>
        </authorList>
    </citation>
    <scope>NUCLEOTIDE SEQUENCE [LARGE SCALE GENOMIC DNA]</scope>
    <source>
        <strain evidence="1 2">NBRC 102429</strain>
    </source>
</reference>
<dbReference type="Pfam" id="PF13030">
    <property type="entry name" value="DUF3891"/>
    <property type="match status" value="1"/>
</dbReference>
<organism evidence="1 2">
    <name type="scientific">Cerasibacillus quisquiliarum</name>
    <dbReference type="NCBI Taxonomy" id="227865"/>
    <lineage>
        <taxon>Bacteria</taxon>
        <taxon>Bacillati</taxon>
        <taxon>Bacillota</taxon>
        <taxon>Bacilli</taxon>
        <taxon>Bacillales</taxon>
        <taxon>Bacillaceae</taxon>
        <taxon>Cerasibacillus</taxon>
    </lineage>
</organism>
<evidence type="ECO:0000313" key="2">
    <source>
        <dbReference type="Proteomes" id="UP000321491"/>
    </source>
</evidence>
<proteinExistence type="predicted"/>
<keyword evidence="2" id="KW-1185">Reference proteome</keyword>
<gene>
    <name evidence="1" type="ORF">CQU01_25210</name>
</gene>
<evidence type="ECO:0000313" key="1">
    <source>
        <dbReference type="EMBL" id="GEN32283.1"/>
    </source>
</evidence>
<dbReference type="OrthoDB" id="190426at2"/>
<dbReference type="Proteomes" id="UP000321491">
    <property type="component" value="Unassembled WGS sequence"/>
</dbReference>
<dbReference type="InterPro" id="IPR024992">
    <property type="entry name" value="DUF3891"/>
</dbReference>
<dbReference type="RefSeq" id="WP_146938636.1">
    <property type="nucleotide sequence ID" value="NZ_BJXW01000036.1"/>
</dbReference>
<dbReference type="AlphaFoldDB" id="A0A511V3G3"/>
<protein>
    <submittedName>
        <fullName evidence="1">Uncharacterized protein</fullName>
    </submittedName>
</protein>
<name>A0A511V3G3_9BACI</name>
<accession>A0A511V3G3</accession>
<sequence length="255" mass="30259">MIIRETDQTFILIEQHEHARMSAEFMRYLKPHYFINETYTDSVLFAIEQHDCGWKLFDRQPFWNDKKQAPYSFIDFPLLPKLVLYKQGIDQVERKDPYAALLCSEHYTRFVKKHDVDEVKQYVKTEHVRFKRIVDRLPNFNKDLFTMHYSLLQFADNLSLFICLSEPGATQEHIHPFFRSGIPTPSAFQDLSEKHIQVEWQNNHTIVLRKFPFTQPIQVTLSYKVVLKSDIAMNGLIETYVKTPNKTLDINIQSI</sequence>
<comment type="caution">
    <text evidence="1">The sequence shown here is derived from an EMBL/GenBank/DDBJ whole genome shotgun (WGS) entry which is preliminary data.</text>
</comment>
<dbReference type="EMBL" id="BJXW01000036">
    <property type="protein sequence ID" value="GEN32283.1"/>
    <property type="molecule type" value="Genomic_DNA"/>
</dbReference>